<accession>A0A2P5ELL3</accession>
<dbReference type="AlphaFoldDB" id="A0A2P5ELL3"/>
<organism evidence="1 2">
    <name type="scientific">Trema orientale</name>
    <name type="common">Charcoal tree</name>
    <name type="synonym">Celtis orientalis</name>
    <dbReference type="NCBI Taxonomy" id="63057"/>
    <lineage>
        <taxon>Eukaryota</taxon>
        <taxon>Viridiplantae</taxon>
        <taxon>Streptophyta</taxon>
        <taxon>Embryophyta</taxon>
        <taxon>Tracheophyta</taxon>
        <taxon>Spermatophyta</taxon>
        <taxon>Magnoliopsida</taxon>
        <taxon>eudicotyledons</taxon>
        <taxon>Gunneridae</taxon>
        <taxon>Pentapetalae</taxon>
        <taxon>rosids</taxon>
        <taxon>fabids</taxon>
        <taxon>Rosales</taxon>
        <taxon>Cannabaceae</taxon>
        <taxon>Trema</taxon>
    </lineage>
</organism>
<dbReference type="InParanoid" id="A0A2P5ELL3"/>
<dbReference type="Proteomes" id="UP000237000">
    <property type="component" value="Unassembled WGS sequence"/>
</dbReference>
<reference evidence="2" key="1">
    <citation type="submission" date="2016-06" db="EMBL/GenBank/DDBJ databases">
        <title>Parallel loss of symbiosis genes in relatives of nitrogen-fixing non-legume Parasponia.</title>
        <authorList>
            <person name="Van Velzen R."/>
            <person name="Holmer R."/>
            <person name="Bu F."/>
            <person name="Rutten L."/>
            <person name="Van Zeijl A."/>
            <person name="Liu W."/>
            <person name="Santuari L."/>
            <person name="Cao Q."/>
            <person name="Sharma T."/>
            <person name="Shen D."/>
            <person name="Roswanjaya Y."/>
            <person name="Wardhani T."/>
            <person name="Kalhor M.S."/>
            <person name="Jansen J."/>
            <person name="Van den Hoogen J."/>
            <person name="Gungor B."/>
            <person name="Hartog M."/>
            <person name="Hontelez J."/>
            <person name="Verver J."/>
            <person name="Yang W.-C."/>
            <person name="Schijlen E."/>
            <person name="Repin R."/>
            <person name="Schilthuizen M."/>
            <person name="Schranz E."/>
            <person name="Heidstra R."/>
            <person name="Miyata K."/>
            <person name="Fedorova E."/>
            <person name="Kohlen W."/>
            <person name="Bisseling T."/>
            <person name="Smit S."/>
            <person name="Geurts R."/>
        </authorList>
    </citation>
    <scope>NUCLEOTIDE SEQUENCE [LARGE SCALE GENOMIC DNA]</scope>
    <source>
        <strain evidence="2">cv. RG33-2</strain>
    </source>
</reference>
<protein>
    <submittedName>
        <fullName evidence="1">Uncharacterized protein</fullName>
    </submittedName>
</protein>
<gene>
    <name evidence="1" type="ORF">TorRG33x02_177520</name>
</gene>
<sequence length="46" mass="5173">MLGDGGVWTCFLASGKARCGRIDPNCGEIWHLLVSFHSLTHDAQWW</sequence>
<keyword evidence="2" id="KW-1185">Reference proteome</keyword>
<dbReference type="EMBL" id="JXTC01000132">
    <property type="protein sequence ID" value="PON86411.1"/>
    <property type="molecule type" value="Genomic_DNA"/>
</dbReference>
<proteinExistence type="predicted"/>
<name>A0A2P5ELL3_TREOI</name>
<evidence type="ECO:0000313" key="1">
    <source>
        <dbReference type="EMBL" id="PON86411.1"/>
    </source>
</evidence>
<dbReference type="OrthoDB" id="10413552at2759"/>
<evidence type="ECO:0000313" key="2">
    <source>
        <dbReference type="Proteomes" id="UP000237000"/>
    </source>
</evidence>
<comment type="caution">
    <text evidence="1">The sequence shown here is derived from an EMBL/GenBank/DDBJ whole genome shotgun (WGS) entry which is preliminary data.</text>
</comment>